<proteinExistence type="predicted"/>
<comment type="caution">
    <text evidence="1">The sequence shown here is derived from an EMBL/GenBank/DDBJ whole genome shotgun (WGS) entry which is preliminary data.</text>
</comment>
<evidence type="ECO:0000313" key="1">
    <source>
        <dbReference type="EMBL" id="OMO58943.1"/>
    </source>
</evidence>
<reference evidence="2" key="1">
    <citation type="submission" date="2013-09" db="EMBL/GenBank/DDBJ databases">
        <title>Corchorus olitorius genome sequencing.</title>
        <authorList>
            <person name="Alam M."/>
            <person name="Haque M.S."/>
            <person name="Islam M.S."/>
            <person name="Emdad E.M."/>
            <person name="Islam M.M."/>
            <person name="Ahmed B."/>
            <person name="Halim A."/>
            <person name="Hossen Q.M.M."/>
            <person name="Hossain M.Z."/>
            <person name="Ahmed R."/>
            <person name="Khan M.M."/>
            <person name="Islam R."/>
            <person name="Rashid M.M."/>
            <person name="Khan S.A."/>
            <person name="Rahman M.S."/>
            <person name="Alam M."/>
            <person name="Yahiya A.S."/>
            <person name="Khan M.S."/>
            <person name="Azam M.S."/>
            <person name="Haque T."/>
            <person name="Lashkar M.Z.H."/>
            <person name="Akhand A.I."/>
            <person name="Morshed G."/>
            <person name="Roy S."/>
            <person name="Uddin K.S."/>
            <person name="Rabeya T."/>
            <person name="Hossain A.S."/>
            <person name="Chowdhury A."/>
            <person name="Snigdha A.R."/>
            <person name="Mortoza M.S."/>
            <person name="Matin S.A."/>
            <person name="Hoque S.M.E."/>
            <person name="Islam M.K."/>
            <person name="Roy D.K."/>
            <person name="Haider R."/>
            <person name="Moosa M.M."/>
            <person name="Elias S.M."/>
            <person name="Hasan A.M."/>
            <person name="Jahan S."/>
            <person name="Shafiuddin M."/>
            <person name="Mahmood N."/>
            <person name="Shommy N.S."/>
        </authorList>
    </citation>
    <scope>NUCLEOTIDE SEQUENCE [LARGE SCALE GENOMIC DNA]</scope>
    <source>
        <strain evidence="2">cv. O-4</strain>
    </source>
</reference>
<protein>
    <submittedName>
        <fullName evidence="1">Uncharacterized protein</fullName>
    </submittedName>
</protein>
<sequence length="54" mass="6050">MVTSARQSSRRLDKRCEFGEKANLGRKLRICEGIVSKIKRSKVNKTEEGGVGIE</sequence>
<accession>A0A1R3GLG7</accession>
<dbReference type="AlphaFoldDB" id="A0A1R3GLG7"/>
<evidence type="ECO:0000313" key="2">
    <source>
        <dbReference type="Proteomes" id="UP000187203"/>
    </source>
</evidence>
<name>A0A1R3GLG7_9ROSI</name>
<dbReference type="Proteomes" id="UP000187203">
    <property type="component" value="Unassembled WGS sequence"/>
</dbReference>
<gene>
    <name evidence="1" type="ORF">COLO4_34343</name>
</gene>
<dbReference type="EMBL" id="AWUE01022283">
    <property type="protein sequence ID" value="OMO58943.1"/>
    <property type="molecule type" value="Genomic_DNA"/>
</dbReference>
<keyword evidence="2" id="KW-1185">Reference proteome</keyword>
<organism evidence="1 2">
    <name type="scientific">Corchorus olitorius</name>
    <dbReference type="NCBI Taxonomy" id="93759"/>
    <lineage>
        <taxon>Eukaryota</taxon>
        <taxon>Viridiplantae</taxon>
        <taxon>Streptophyta</taxon>
        <taxon>Embryophyta</taxon>
        <taxon>Tracheophyta</taxon>
        <taxon>Spermatophyta</taxon>
        <taxon>Magnoliopsida</taxon>
        <taxon>eudicotyledons</taxon>
        <taxon>Gunneridae</taxon>
        <taxon>Pentapetalae</taxon>
        <taxon>rosids</taxon>
        <taxon>malvids</taxon>
        <taxon>Malvales</taxon>
        <taxon>Malvaceae</taxon>
        <taxon>Grewioideae</taxon>
        <taxon>Apeibeae</taxon>
        <taxon>Corchorus</taxon>
    </lineage>
</organism>